<dbReference type="KEGG" id="sutt:SUTMEG_15730"/>
<sequence length="266" mass="28670">MAIASKIAAVAAAAACIFSTVANAETLRVGSLTVYAPFEFLDSNTGRYEGFDMDLIREIGKRENFDIEIVSMSLDGLVPALISGNIDAAVSALTITPERAARVDFTKPYINAGLTVMTTKENAPNIKSVKDLEGKCLCAEIGSSGALVMKRIPNTTIRTFNSAADAFLELNKNGCYAMLNDGPVNRYFLRQPASKSMNLVALDFVVSDDQYGMAVQKGNTKLLNRLDNALDAIKADGTYDKIYEKWFGKPSAQPVQTTAKAEKAAN</sequence>
<proteinExistence type="predicted"/>
<dbReference type="AlphaFoldDB" id="A0A2Z6IBL4"/>
<feature type="signal peptide" evidence="2">
    <location>
        <begin position="1"/>
        <end position="24"/>
    </location>
</feature>
<dbReference type="Pfam" id="PF00497">
    <property type="entry name" value="SBP_bac_3"/>
    <property type="match status" value="1"/>
</dbReference>
<dbReference type="EMBL" id="AP018786">
    <property type="protein sequence ID" value="BBF23682.1"/>
    <property type="molecule type" value="Genomic_DNA"/>
</dbReference>
<reference evidence="5 6" key="1">
    <citation type="journal article" date="2018" name="Int. J. Syst. Evol. Microbiol.">
        <title>Mesosutterella multiformis gen. nov., sp. nov., a member of the family Sutterellaceae and Sutterella megalosphaeroides sp. nov., isolated from human faeces.</title>
        <authorList>
            <person name="Sakamoto M."/>
            <person name="Ikeyama N."/>
            <person name="Kunihiro T."/>
            <person name="Iino T."/>
            <person name="Yuki M."/>
            <person name="Ohkuma M."/>
        </authorList>
    </citation>
    <scope>NUCLEOTIDE SEQUENCE [LARGE SCALE GENOMIC DNA]</scope>
    <source>
        <strain evidence="5 6">6FBBBH3</strain>
    </source>
</reference>
<evidence type="ECO:0000259" key="4">
    <source>
        <dbReference type="SMART" id="SM00079"/>
    </source>
</evidence>
<feature type="domain" description="Ionotropic glutamate receptor C-terminal" evidence="4">
    <location>
        <begin position="26"/>
        <end position="249"/>
    </location>
</feature>
<dbReference type="PANTHER" id="PTHR35936:SF38">
    <property type="entry name" value="GLUTAMINE-BINDING PERIPLASMIC PROTEIN"/>
    <property type="match status" value="1"/>
</dbReference>
<keyword evidence="6" id="KW-1185">Reference proteome</keyword>
<protein>
    <submittedName>
        <fullName evidence="5">Basic amino acid ABC transporter substrate-binding protein</fullName>
    </submittedName>
</protein>
<dbReference type="RefSeq" id="WP_120177265.1">
    <property type="nucleotide sequence ID" value="NZ_AP018786.1"/>
</dbReference>
<feature type="chain" id="PRO_5016426440" evidence="2">
    <location>
        <begin position="25"/>
        <end position="266"/>
    </location>
</feature>
<keyword evidence="1 2" id="KW-0732">Signal</keyword>
<dbReference type="GO" id="GO:0015276">
    <property type="term" value="F:ligand-gated monoatomic ion channel activity"/>
    <property type="evidence" value="ECO:0007669"/>
    <property type="project" value="InterPro"/>
</dbReference>
<evidence type="ECO:0000256" key="2">
    <source>
        <dbReference type="SAM" id="SignalP"/>
    </source>
</evidence>
<organism evidence="5 6">
    <name type="scientific">Sutterella megalosphaeroides</name>
    <dbReference type="NCBI Taxonomy" id="2494234"/>
    <lineage>
        <taxon>Bacteria</taxon>
        <taxon>Pseudomonadati</taxon>
        <taxon>Pseudomonadota</taxon>
        <taxon>Betaproteobacteria</taxon>
        <taxon>Burkholderiales</taxon>
        <taxon>Sutterellaceae</taxon>
        <taxon>Sutterella</taxon>
    </lineage>
</organism>
<evidence type="ECO:0000313" key="5">
    <source>
        <dbReference type="EMBL" id="BBF23682.1"/>
    </source>
</evidence>
<name>A0A2Z6IBL4_9BURK</name>
<dbReference type="InterPro" id="IPR001638">
    <property type="entry name" value="Solute-binding_3/MltF_N"/>
</dbReference>
<dbReference type="SMART" id="SM00079">
    <property type="entry name" value="PBPe"/>
    <property type="match status" value="1"/>
</dbReference>
<accession>A0A2Z6IBL4</accession>
<gene>
    <name evidence="5" type="ORF">SUTMEG_15730</name>
</gene>
<dbReference type="GO" id="GO:0016020">
    <property type="term" value="C:membrane"/>
    <property type="evidence" value="ECO:0007669"/>
    <property type="project" value="InterPro"/>
</dbReference>
<dbReference type="OrthoDB" id="368476at2"/>
<evidence type="ECO:0000259" key="3">
    <source>
        <dbReference type="SMART" id="SM00062"/>
    </source>
</evidence>
<dbReference type="CDD" id="cd13624">
    <property type="entry name" value="PBP2_Arg_Lys_His"/>
    <property type="match status" value="1"/>
</dbReference>
<dbReference type="InterPro" id="IPR001320">
    <property type="entry name" value="Iontro_rcpt_C"/>
</dbReference>
<dbReference type="Gene3D" id="3.40.190.10">
    <property type="entry name" value="Periplasmic binding protein-like II"/>
    <property type="match status" value="2"/>
</dbReference>
<dbReference type="SUPFAM" id="SSF53850">
    <property type="entry name" value="Periplasmic binding protein-like II"/>
    <property type="match status" value="1"/>
</dbReference>
<feature type="domain" description="Solute-binding protein family 3/N-terminal" evidence="3">
    <location>
        <begin position="26"/>
        <end position="250"/>
    </location>
</feature>
<dbReference type="Proteomes" id="UP000271003">
    <property type="component" value="Chromosome"/>
</dbReference>
<evidence type="ECO:0000313" key="6">
    <source>
        <dbReference type="Proteomes" id="UP000271003"/>
    </source>
</evidence>
<dbReference type="SMART" id="SM00062">
    <property type="entry name" value="PBPb"/>
    <property type="match status" value="1"/>
</dbReference>
<dbReference type="PANTHER" id="PTHR35936">
    <property type="entry name" value="MEMBRANE-BOUND LYTIC MUREIN TRANSGLYCOSYLASE F"/>
    <property type="match status" value="1"/>
</dbReference>
<evidence type="ECO:0000256" key="1">
    <source>
        <dbReference type="ARBA" id="ARBA00022729"/>
    </source>
</evidence>